<evidence type="ECO:0000256" key="2">
    <source>
        <dbReference type="PROSITE-ProRule" id="PRU01331"/>
    </source>
</evidence>
<dbReference type="PROSITE" id="PS51987">
    <property type="entry name" value="GS_CATALYTIC"/>
    <property type="match status" value="1"/>
</dbReference>
<reference evidence="5" key="1">
    <citation type="journal article" date="2021" name="Nat. Commun.">
        <title>Genetic determinants of endophytism in the Arabidopsis root mycobiome.</title>
        <authorList>
            <person name="Mesny F."/>
            <person name="Miyauchi S."/>
            <person name="Thiergart T."/>
            <person name="Pickel B."/>
            <person name="Atanasova L."/>
            <person name="Karlsson M."/>
            <person name="Huettel B."/>
            <person name="Barry K.W."/>
            <person name="Haridas S."/>
            <person name="Chen C."/>
            <person name="Bauer D."/>
            <person name="Andreopoulos W."/>
            <person name="Pangilinan J."/>
            <person name="LaButti K."/>
            <person name="Riley R."/>
            <person name="Lipzen A."/>
            <person name="Clum A."/>
            <person name="Drula E."/>
            <person name="Henrissat B."/>
            <person name="Kohler A."/>
            <person name="Grigoriev I.V."/>
            <person name="Martin F.M."/>
            <person name="Hacquard S."/>
        </authorList>
    </citation>
    <scope>NUCLEOTIDE SEQUENCE</scope>
    <source>
        <strain evidence="5">MPI-CAGE-CH-0235</strain>
    </source>
</reference>
<dbReference type="InterPro" id="IPR008146">
    <property type="entry name" value="Gln_synth_cat_dom"/>
</dbReference>
<comment type="caution">
    <text evidence="5">The sequence shown here is derived from an EMBL/GenBank/DDBJ whole genome shotgun (WGS) entry which is preliminary data.</text>
</comment>
<dbReference type="InterPro" id="IPR006680">
    <property type="entry name" value="Amidohydro-rel"/>
</dbReference>
<evidence type="ECO:0000313" key="5">
    <source>
        <dbReference type="EMBL" id="KAH7326248.1"/>
    </source>
</evidence>
<dbReference type="Pfam" id="PF00120">
    <property type="entry name" value="Gln-synt_C"/>
    <property type="match status" value="1"/>
</dbReference>
<dbReference type="GO" id="GO:0006542">
    <property type="term" value="P:glutamine biosynthetic process"/>
    <property type="evidence" value="ECO:0007669"/>
    <property type="project" value="InterPro"/>
</dbReference>
<protein>
    <recommendedName>
        <fullName evidence="1">Glutamine synthetase</fullName>
    </recommendedName>
</protein>
<name>A0A8K0T1K4_9HYPO</name>
<dbReference type="GO" id="GO:0016787">
    <property type="term" value="F:hydrolase activity"/>
    <property type="evidence" value="ECO:0007669"/>
    <property type="project" value="InterPro"/>
</dbReference>
<sequence>MPLAGTVNKEETLIKAIRSTPIIDNHAHPLVKLEVIDRYTFLSIATEAHGKAIESSRTTLPHYRAVKILSRVLGCDESWEAVVDAVKERREQNYEAWISRCLRGIESVLVDDGLDNADNVHPYSYFHQFTRSPAKRVVRIEYVASLLLWEACTVNDNAVDAYASFIREYRKEIRESIDDPEVVGFKSVICYRTGLAVSCHADDDLARRSFETIFLHQHDTARQPIRIAHPGLSESLVHWVATELAAHDSKKPLQFHTGLGDNDILLNKSSPAELQTFIRQYPQINIVLLHSGYPFARETGYLAALYSNVYADIGEIFPFLSRGGQEAVVRQILEMCPGSKILWSTDGHWFPETYLLAVEQMREVFETVFKEFVEKGDMSWVQAAQMVEDMLFNNSNELYSLGLNLAPISEEHEPVGSEKHDGSETRKIGAVTKKQDTGALTKIAKNDEFRFLRVCWLDMTATLRMRAVPMPRMREMLKSGEEIAFGVTEASLGLLQNDMPAPGVLPTGEYRLHPDVENIRPGPRKGHAMTMGVFKHHDGSDVVYCPRTALLKALEKAAEHDLKFIFGFEIELVLMRRTTGPDMYEPLDWDGHAWSVSRAMEHEVVIEVIEEAISRLADGGVYVEMVHPESANGQYEVVLPKATALKAVDTLIYTREIIASCAAAKGYKMTLHPKPFPMACGTAAHVHMSLDTPEESDPKVYEPFYAGILHHLRGICAFTYSNVVSYERVQDGCWAGGTWVAWGTQNRETPLRKLSGSHWELKCMDGLANPYLAMAAIVLAGTDGVARGLKLELGNCDADPALLTEEQRQQLGIVDRLPASVTEALEGLESDGGLCGMLGKDLVDRYVKVKQVEAESLEGMDKPERRRWILERY</sequence>
<dbReference type="PANTHER" id="PTHR43383">
    <property type="entry name" value="NODULIN 6"/>
    <property type="match status" value="1"/>
</dbReference>
<organism evidence="5 6">
    <name type="scientific">Stachybotrys elegans</name>
    <dbReference type="NCBI Taxonomy" id="80388"/>
    <lineage>
        <taxon>Eukaryota</taxon>
        <taxon>Fungi</taxon>
        <taxon>Dikarya</taxon>
        <taxon>Ascomycota</taxon>
        <taxon>Pezizomycotina</taxon>
        <taxon>Sordariomycetes</taxon>
        <taxon>Hypocreomycetidae</taxon>
        <taxon>Hypocreales</taxon>
        <taxon>Stachybotryaceae</taxon>
        <taxon>Stachybotrys</taxon>
    </lineage>
</organism>
<dbReference type="InterPro" id="IPR014746">
    <property type="entry name" value="Gln_synth/guanido_kin_cat_dom"/>
</dbReference>
<proteinExistence type="inferred from homology"/>
<dbReference type="SMART" id="SM01230">
    <property type="entry name" value="Gln-synt_C"/>
    <property type="match status" value="1"/>
</dbReference>
<dbReference type="Gene3D" id="3.30.590.10">
    <property type="entry name" value="Glutamine synthetase/guanido kinase, catalytic domain"/>
    <property type="match status" value="1"/>
</dbReference>
<accession>A0A8K0T1K4</accession>
<dbReference type="Gene3D" id="3.20.20.140">
    <property type="entry name" value="Metal-dependent hydrolases"/>
    <property type="match status" value="1"/>
</dbReference>
<dbReference type="Pfam" id="PF04909">
    <property type="entry name" value="Amidohydro_2"/>
    <property type="match status" value="1"/>
</dbReference>
<evidence type="ECO:0000256" key="1">
    <source>
        <dbReference type="ARBA" id="ARBA00021364"/>
    </source>
</evidence>
<evidence type="ECO:0000259" key="4">
    <source>
        <dbReference type="PROSITE" id="PS51987"/>
    </source>
</evidence>
<dbReference type="SUPFAM" id="SSF51556">
    <property type="entry name" value="Metallo-dependent hydrolases"/>
    <property type="match status" value="1"/>
</dbReference>
<dbReference type="EMBL" id="JAGPNK010000002">
    <property type="protein sequence ID" value="KAH7326248.1"/>
    <property type="molecule type" value="Genomic_DNA"/>
</dbReference>
<dbReference type="AlphaFoldDB" id="A0A8K0T1K4"/>
<gene>
    <name evidence="5" type="ORF">B0I35DRAFT_405518</name>
</gene>
<dbReference type="OrthoDB" id="3364440at2759"/>
<dbReference type="PANTHER" id="PTHR43383:SF2">
    <property type="entry name" value="AMIDOHYDROLASE 2 FAMILY PROTEIN"/>
    <property type="match status" value="1"/>
</dbReference>
<evidence type="ECO:0000313" key="6">
    <source>
        <dbReference type="Proteomes" id="UP000813444"/>
    </source>
</evidence>
<dbReference type="Gene3D" id="3.10.20.70">
    <property type="entry name" value="Glutamine synthetase, N-terminal domain"/>
    <property type="match status" value="1"/>
</dbReference>
<keyword evidence="6" id="KW-1185">Reference proteome</keyword>
<dbReference type="GO" id="GO:0004356">
    <property type="term" value="F:glutamine synthetase activity"/>
    <property type="evidence" value="ECO:0007669"/>
    <property type="project" value="InterPro"/>
</dbReference>
<evidence type="ECO:0000256" key="3">
    <source>
        <dbReference type="RuleBase" id="RU000384"/>
    </source>
</evidence>
<dbReference type="InterPro" id="IPR032466">
    <property type="entry name" value="Metal_Hydrolase"/>
</dbReference>
<feature type="domain" description="GS catalytic" evidence="4">
    <location>
        <begin position="546"/>
        <end position="873"/>
    </location>
</feature>
<dbReference type="SUPFAM" id="SSF55931">
    <property type="entry name" value="Glutamine synthetase/guanido kinase"/>
    <property type="match status" value="1"/>
</dbReference>
<comment type="similarity">
    <text evidence="2 3">Belongs to the glutamine synthetase family.</text>
</comment>
<dbReference type="InterPro" id="IPR036651">
    <property type="entry name" value="Gln_synt_N_sf"/>
</dbReference>
<dbReference type="Proteomes" id="UP000813444">
    <property type="component" value="Unassembled WGS sequence"/>
</dbReference>